<reference evidence="21" key="3">
    <citation type="submission" date="2024-06" db="UniProtKB">
        <authorList>
            <consortium name="RefSeq"/>
        </authorList>
    </citation>
    <scope>NUCLEOTIDE SEQUENCE [LARGE SCALE GENOMIC DNA]</scope>
</reference>
<feature type="domain" description="NADH:quinone oxidoreductase/Mrp antiporter transmembrane" evidence="19">
    <location>
        <begin position="83"/>
        <end position="277"/>
    </location>
</feature>
<keyword evidence="15 18" id="KW-0496">Mitochondrion</keyword>
<feature type="transmembrane region" description="Helical" evidence="18">
    <location>
        <begin position="142"/>
        <end position="163"/>
    </location>
</feature>
<sequence>MMIHPSLILFYGFLIFSVLLVVCAESWFMIWVGLEMNVMAFIPLILVKGNKYSGEAGVKYFLVQAFASVMIMSGLLLKSCSWVSMECLLASGVLLKMGSAPFHQWLPSLVEGGSWGCLMVLFVVQKISPLVALSFLLKDGDYYVLVYVVIICSTLAGSIGGLMTPSLRKIMAYSSISHLGWAISSLLVSSLTWAGYYFIYSLVLFSAVYLFNKEEAFSLNHLMLGDKKIRGLMSVSLLSLGGLPPFSGFVPKFLVSVGLLQCETYFIFVVLLSGTFLSLFFYMRMVLSGLLLSSGSSSLVSSSWGSPKGVWFNAAGVLMPSVLFFAL</sequence>
<organism evidence="20">
    <name type="scientific">Hyalella azteca</name>
    <name type="common">Amphipod</name>
    <dbReference type="NCBI Taxonomy" id="294128"/>
    <lineage>
        <taxon>Eukaryota</taxon>
        <taxon>Metazoa</taxon>
        <taxon>Ecdysozoa</taxon>
        <taxon>Arthropoda</taxon>
        <taxon>Crustacea</taxon>
        <taxon>Multicrustacea</taxon>
        <taxon>Malacostraca</taxon>
        <taxon>Eumalacostraca</taxon>
        <taxon>Peracarida</taxon>
        <taxon>Amphipoda</taxon>
        <taxon>Senticaudata</taxon>
        <taxon>Talitrida</taxon>
        <taxon>Talitroidea</taxon>
        <taxon>Hyalellidae</taxon>
        <taxon>Hyalella</taxon>
    </lineage>
</organism>
<evidence type="ECO:0000256" key="2">
    <source>
        <dbReference type="ARBA" id="ARBA00004448"/>
    </source>
</evidence>
<feature type="transmembrane region" description="Helical" evidence="18">
    <location>
        <begin position="7"/>
        <end position="22"/>
    </location>
</feature>
<keyword evidence="10 18" id="KW-1278">Translocase</keyword>
<geneLocation type="mitochondrion" evidence="20 22"/>
<dbReference type="PRINTS" id="PR01436">
    <property type="entry name" value="NADHDHGNASE2"/>
</dbReference>
<reference evidence="22" key="4">
    <citation type="submission" date="2025-04" db="UniProtKB">
        <authorList>
            <consortium name="RefSeq"/>
        </authorList>
    </citation>
    <scope>IDENTIFICATION</scope>
</reference>
<dbReference type="AlphaFoldDB" id="A0A385UKU3"/>
<feature type="transmembrane region" description="Helical" evidence="18">
    <location>
        <begin position="115"/>
        <end position="136"/>
    </location>
</feature>
<dbReference type="KEGG" id="hazt:38169096"/>
<evidence type="ECO:0000256" key="11">
    <source>
        <dbReference type="ARBA" id="ARBA00022982"/>
    </source>
</evidence>
<dbReference type="Pfam" id="PF00361">
    <property type="entry name" value="Proton_antipo_M"/>
    <property type="match status" value="2"/>
</dbReference>
<dbReference type="GO" id="GO:0006120">
    <property type="term" value="P:mitochondrial electron transport, NADH to ubiquinone"/>
    <property type="evidence" value="ECO:0007669"/>
    <property type="project" value="InterPro"/>
</dbReference>
<name>A0A385UKU3_HYAAZ</name>
<dbReference type="PANTHER" id="PTHR46552">
    <property type="entry name" value="NADH-UBIQUINONE OXIDOREDUCTASE CHAIN 2"/>
    <property type="match status" value="1"/>
</dbReference>
<dbReference type="PANTHER" id="PTHR46552:SF1">
    <property type="entry name" value="NADH-UBIQUINONE OXIDOREDUCTASE CHAIN 2"/>
    <property type="match status" value="1"/>
</dbReference>
<evidence type="ECO:0000256" key="12">
    <source>
        <dbReference type="ARBA" id="ARBA00022989"/>
    </source>
</evidence>
<evidence type="ECO:0000256" key="5">
    <source>
        <dbReference type="ARBA" id="ARBA00021008"/>
    </source>
</evidence>
<keyword evidence="7 18" id="KW-0679">Respiratory chain</keyword>
<evidence type="ECO:0000256" key="13">
    <source>
        <dbReference type="ARBA" id="ARBA00023027"/>
    </source>
</evidence>
<keyword evidence="13 18" id="KW-0520">NAD</keyword>
<dbReference type="RefSeq" id="YP_009515504.1">
    <property type="nucleotide sequence ID" value="NC_039403.1"/>
</dbReference>
<dbReference type="OrthoDB" id="4092844at2759"/>
<dbReference type="EMBL" id="MH542433">
    <property type="protein sequence ID" value="AYB71615.1"/>
    <property type="molecule type" value="Genomic_DNA"/>
</dbReference>
<keyword evidence="11 18" id="KW-0249">Electron transport</keyword>
<evidence type="ECO:0000256" key="17">
    <source>
        <dbReference type="ARBA" id="ARBA00049551"/>
    </source>
</evidence>
<evidence type="ECO:0000256" key="14">
    <source>
        <dbReference type="ARBA" id="ARBA00023075"/>
    </source>
</evidence>
<evidence type="ECO:0000256" key="18">
    <source>
        <dbReference type="RuleBase" id="RU003403"/>
    </source>
</evidence>
<evidence type="ECO:0000256" key="16">
    <source>
        <dbReference type="ARBA" id="ARBA00023136"/>
    </source>
</evidence>
<evidence type="ECO:0000259" key="19">
    <source>
        <dbReference type="Pfam" id="PF00361"/>
    </source>
</evidence>
<keyword evidence="8 18" id="KW-0812">Transmembrane</keyword>
<gene>
    <name evidence="20" type="primary">Nad2</name>
    <name evidence="22" type="synonym">ND2</name>
    <name evidence="22" type="ORF">D9L79_mgp12</name>
</gene>
<evidence type="ECO:0000256" key="3">
    <source>
        <dbReference type="ARBA" id="ARBA00007012"/>
    </source>
</evidence>
<comment type="catalytic activity">
    <reaction evidence="17 18">
        <text>a ubiquinone + NADH + 5 H(+)(in) = a ubiquinol + NAD(+) + 4 H(+)(out)</text>
        <dbReference type="Rhea" id="RHEA:29091"/>
        <dbReference type="Rhea" id="RHEA-COMP:9565"/>
        <dbReference type="Rhea" id="RHEA-COMP:9566"/>
        <dbReference type="ChEBI" id="CHEBI:15378"/>
        <dbReference type="ChEBI" id="CHEBI:16389"/>
        <dbReference type="ChEBI" id="CHEBI:17976"/>
        <dbReference type="ChEBI" id="CHEBI:57540"/>
        <dbReference type="ChEBI" id="CHEBI:57945"/>
        <dbReference type="EC" id="7.1.1.2"/>
    </reaction>
</comment>
<evidence type="ECO:0000256" key="9">
    <source>
        <dbReference type="ARBA" id="ARBA00022792"/>
    </source>
</evidence>
<comment type="similarity">
    <text evidence="3 18">Belongs to the complex I subunit 2 family.</text>
</comment>
<dbReference type="OMA" id="HFWVPEV"/>
<comment type="subcellular location">
    <subcellularLocation>
        <location evidence="2 18">Mitochondrion inner membrane</location>
        <topology evidence="2 18">Multi-pass membrane protein</topology>
    </subcellularLocation>
</comment>
<accession>A0A385UKU3</accession>
<comment type="function">
    <text evidence="1">Core subunit of the mitochondrial membrane respiratory chain NADH dehydrogenase (Complex I) that is believed to belong to the minimal assembly required for catalysis. Complex I functions in the transfer of electrons from NADH to the respiratory chain. The immediate electron acceptor for the enzyme is believed to be ubiquinone.</text>
</comment>
<evidence type="ECO:0000256" key="6">
    <source>
        <dbReference type="ARBA" id="ARBA00022448"/>
    </source>
</evidence>
<dbReference type="InterPro" id="IPR001750">
    <property type="entry name" value="ND/Mrp_TM"/>
</dbReference>
<protein>
    <recommendedName>
        <fullName evidence="5 18">NADH-ubiquinone oxidoreductase chain 2</fullName>
        <ecNumber evidence="4 18">7.1.1.2</ecNumber>
    </recommendedName>
</protein>
<dbReference type="EC" id="7.1.1.2" evidence="4 18"/>
<evidence type="ECO:0000313" key="20">
    <source>
        <dbReference type="EMBL" id="AYB71615.1"/>
    </source>
</evidence>
<keyword evidence="6" id="KW-0813">Transport</keyword>
<reference evidence="20 21" key="1">
    <citation type="submission" date="2018-06" db="EMBL/GenBank/DDBJ databases">
        <title>Comparative mitochondrial genome analysis of talitrids Platorchestia sp. and Trinorchestia longiramus.</title>
        <authorList>
            <person name="Patra A.K."/>
            <person name="Kim M.-S."/>
            <person name="Yoo J.-Y."/>
            <person name="Yoon M.-G."/>
            <person name="Choi J.-H."/>
            <person name="Yang Y."/>
        </authorList>
    </citation>
    <scope>NUCLEOTIDE SEQUENCE</scope>
</reference>
<feature type="transmembrane region" description="Helical" evidence="18">
    <location>
        <begin position="194"/>
        <end position="211"/>
    </location>
</feature>
<keyword evidence="12 18" id="KW-1133">Transmembrane helix</keyword>
<keyword evidence="14 18" id="KW-0830">Ubiquinone</keyword>
<dbReference type="InterPro" id="IPR050175">
    <property type="entry name" value="Complex_I_Subunit_2"/>
</dbReference>
<dbReference type="InterPro" id="IPR003917">
    <property type="entry name" value="NADH_UbQ_OxRdtase_chain2"/>
</dbReference>
<keyword evidence="21" id="KW-1185">Reference proteome</keyword>
<dbReference type="GO" id="GO:0005743">
    <property type="term" value="C:mitochondrial inner membrane"/>
    <property type="evidence" value="ECO:0007669"/>
    <property type="project" value="UniProtKB-SubCell"/>
</dbReference>
<feature type="transmembrane region" description="Helical" evidence="18">
    <location>
        <begin position="265"/>
        <end position="287"/>
    </location>
</feature>
<dbReference type="Proteomes" id="UP000694843">
    <property type="component" value="Mitochondrion MT"/>
</dbReference>
<dbReference type="GO" id="GO:0008137">
    <property type="term" value="F:NADH dehydrogenase (ubiquinone) activity"/>
    <property type="evidence" value="ECO:0007669"/>
    <property type="project" value="UniProtKB-EC"/>
</dbReference>
<evidence type="ECO:0000313" key="22">
    <source>
        <dbReference type="RefSeq" id="YP_009515504.1"/>
    </source>
</evidence>
<keyword evidence="16 18" id="KW-0472">Membrane</keyword>
<evidence type="ECO:0000313" key="21">
    <source>
        <dbReference type="Proteomes" id="UP000694843"/>
    </source>
</evidence>
<evidence type="ECO:0000256" key="4">
    <source>
        <dbReference type="ARBA" id="ARBA00012944"/>
    </source>
</evidence>
<evidence type="ECO:0000256" key="10">
    <source>
        <dbReference type="ARBA" id="ARBA00022967"/>
    </source>
</evidence>
<reference evidence="21 22" key="2">
    <citation type="submission" date="2018-10" db="EMBL/GenBank/DDBJ databases">
        <authorList>
            <consortium name="NCBI Genome Project"/>
        </authorList>
    </citation>
    <scope>NUCLEOTIDE SEQUENCE [LARGE SCALE GENOMIC DNA]</scope>
</reference>
<feature type="transmembrane region" description="Helical" evidence="18">
    <location>
        <begin position="28"/>
        <end position="46"/>
    </location>
</feature>
<feature type="domain" description="NADH:quinone oxidoreductase/Mrp antiporter transmembrane" evidence="19">
    <location>
        <begin position="24"/>
        <end position="76"/>
    </location>
</feature>
<evidence type="ECO:0000256" key="8">
    <source>
        <dbReference type="ARBA" id="ARBA00022692"/>
    </source>
</evidence>
<keyword evidence="9 18" id="KW-0999">Mitochondrion inner membrane</keyword>
<feature type="transmembrane region" description="Helical" evidence="18">
    <location>
        <begin position="58"/>
        <end position="77"/>
    </location>
</feature>
<comment type="function">
    <text evidence="18">Core subunit of the mitochondrial membrane respiratory chain NADH dehydrogenase (Complex I) which catalyzes electron transfer from NADH through the respiratory chain, using ubiquinone as an electron acceptor. Essential for the catalytic activity and assembly of complex I.</text>
</comment>
<evidence type="ECO:0000256" key="7">
    <source>
        <dbReference type="ARBA" id="ARBA00022660"/>
    </source>
</evidence>
<evidence type="ECO:0000256" key="1">
    <source>
        <dbReference type="ARBA" id="ARBA00003257"/>
    </source>
</evidence>
<evidence type="ECO:0000256" key="15">
    <source>
        <dbReference type="ARBA" id="ARBA00023128"/>
    </source>
</evidence>
<feature type="transmembrane region" description="Helical" evidence="18">
    <location>
        <begin position="232"/>
        <end position="253"/>
    </location>
</feature>
<proteinExistence type="inferred from homology"/>